<feature type="non-terminal residue" evidence="1">
    <location>
        <position position="44"/>
    </location>
</feature>
<dbReference type="EMBL" id="JAVRFD010000602">
    <property type="protein sequence ID" value="MDT0550937.1"/>
    <property type="molecule type" value="Genomic_DNA"/>
</dbReference>
<reference evidence="1" key="1">
    <citation type="submission" date="2024-05" db="EMBL/GenBank/DDBJ databases">
        <title>30 novel species of actinomycetes from the DSMZ collection.</title>
        <authorList>
            <person name="Nouioui I."/>
        </authorList>
    </citation>
    <scope>NUCLEOTIDE SEQUENCE</scope>
    <source>
        <strain evidence="1">DSM 41529</strain>
    </source>
</reference>
<proteinExistence type="predicted"/>
<accession>A0ABU2XZK8</accession>
<name>A0ABU2XZK8_9ACTN</name>
<protein>
    <submittedName>
        <fullName evidence="1">tRNA (Adenosine(37)-N6)-threonylcarbamoyltransferase complex transferase subunit TsaD</fullName>
    </submittedName>
</protein>
<dbReference type="Proteomes" id="UP001180754">
    <property type="component" value="Unassembled WGS sequence"/>
</dbReference>
<organism evidence="1 2">
    <name type="scientific">Streptomyces lonegramiae</name>
    <dbReference type="NCBI Taxonomy" id="3075524"/>
    <lineage>
        <taxon>Bacteria</taxon>
        <taxon>Bacillati</taxon>
        <taxon>Actinomycetota</taxon>
        <taxon>Actinomycetes</taxon>
        <taxon>Kitasatosporales</taxon>
        <taxon>Streptomycetaceae</taxon>
        <taxon>Streptomyces</taxon>
    </lineage>
</organism>
<dbReference type="Gene3D" id="3.30.420.40">
    <property type="match status" value="1"/>
</dbReference>
<sequence length="44" mass="4593">MIILAIESSCDETGVGIADLAEDGTVRLLADEVASSVDEHARYG</sequence>
<evidence type="ECO:0000313" key="2">
    <source>
        <dbReference type="Proteomes" id="UP001180754"/>
    </source>
</evidence>
<comment type="caution">
    <text evidence="1">The sequence shown here is derived from an EMBL/GenBank/DDBJ whole genome shotgun (WGS) entry which is preliminary data.</text>
</comment>
<evidence type="ECO:0000313" key="1">
    <source>
        <dbReference type="EMBL" id="MDT0550937.1"/>
    </source>
</evidence>
<keyword evidence="2" id="KW-1185">Reference proteome</keyword>
<gene>
    <name evidence="1" type="ORF">RND15_51155</name>
</gene>